<dbReference type="EMBL" id="JAUTXT010000001">
    <property type="protein sequence ID" value="KAK3679908.1"/>
    <property type="molecule type" value="Genomic_DNA"/>
</dbReference>
<comment type="caution">
    <text evidence="1">The sequence shown here is derived from an EMBL/GenBank/DDBJ whole genome shotgun (WGS) entry which is preliminary data.</text>
</comment>
<keyword evidence="2" id="KW-1185">Reference proteome</keyword>
<evidence type="ECO:0000313" key="2">
    <source>
        <dbReference type="Proteomes" id="UP001274830"/>
    </source>
</evidence>
<protein>
    <submittedName>
        <fullName evidence="1">Uncharacterized protein</fullName>
    </submittedName>
</protein>
<proteinExistence type="predicted"/>
<dbReference type="Proteomes" id="UP001274830">
    <property type="component" value="Unassembled WGS sequence"/>
</dbReference>
<sequence>MLYPCSDHQIGTFGVGSEDALYANSRARRIKIDPGKAKVSGPDLNIIFTCCQLYEEGKQYLYCNITKAFEAPCALKRYAALLSTRAPGGLEHVRHLKLDFSQKEYILFFAVHVPPFLPHVGNHESDPCYGAAKMLRELPHVQSLTLNFRSPVSMASDSAWAYTGGYKGHSSSSDFAGREFDDVFTTPCQRLIVDWTLACAKKYIQHIPHTHLEGFLKTSTKEKWDTIFAAERAGQAYDESAEKAIIENWSLTDLPPSCHCTTPCAFDKYDQILRDSRCREHWGTCACKVPLDETMRRWMEEYKFEYAD</sequence>
<organism evidence="1 2">
    <name type="scientific">Recurvomyces mirabilis</name>
    <dbReference type="NCBI Taxonomy" id="574656"/>
    <lineage>
        <taxon>Eukaryota</taxon>
        <taxon>Fungi</taxon>
        <taxon>Dikarya</taxon>
        <taxon>Ascomycota</taxon>
        <taxon>Pezizomycotina</taxon>
        <taxon>Dothideomycetes</taxon>
        <taxon>Dothideomycetidae</taxon>
        <taxon>Mycosphaerellales</taxon>
        <taxon>Teratosphaeriaceae</taxon>
        <taxon>Recurvomyces</taxon>
    </lineage>
</organism>
<reference evidence="1" key="1">
    <citation type="submission" date="2023-07" db="EMBL/GenBank/DDBJ databases">
        <title>Black Yeasts Isolated from many extreme environments.</title>
        <authorList>
            <person name="Coleine C."/>
            <person name="Stajich J.E."/>
            <person name="Selbmann L."/>
        </authorList>
    </citation>
    <scope>NUCLEOTIDE SEQUENCE</scope>
    <source>
        <strain evidence="1">CCFEE 5485</strain>
    </source>
</reference>
<dbReference type="AlphaFoldDB" id="A0AAE1C6F0"/>
<accession>A0AAE1C6F0</accession>
<gene>
    <name evidence="1" type="ORF">LTR78_000285</name>
</gene>
<evidence type="ECO:0000313" key="1">
    <source>
        <dbReference type="EMBL" id="KAK3679908.1"/>
    </source>
</evidence>
<name>A0AAE1C6F0_9PEZI</name>